<dbReference type="GO" id="GO:0018104">
    <property type="term" value="P:peptidoglycan-protein cross-linking"/>
    <property type="evidence" value="ECO:0007669"/>
    <property type="project" value="TreeGrafter"/>
</dbReference>
<keyword evidence="13" id="KW-1185">Reference proteome</keyword>
<evidence type="ECO:0000256" key="9">
    <source>
        <dbReference type="PROSITE-ProRule" id="PRU01373"/>
    </source>
</evidence>
<feature type="active site" description="Proton donor/acceptor" evidence="9">
    <location>
        <position position="339"/>
    </location>
</feature>
<comment type="pathway">
    <text evidence="1 9">Cell wall biogenesis; peptidoglycan biosynthesis.</text>
</comment>
<name>A0A1P8WL85_9PLAN</name>
<evidence type="ECO:0000256" key="1">
    <source>
        <dbReference type="ARBA" id="ARBA00004752"/>
    </source>
</evidence>
<dbReference type="InterPro" id="IPR050979">
    <property type="entry name" value="LD-transpeptidase"/>
</dbReference>
<dbReference type="UniPathway" id="UPA00219"/>
<dbReference type="InterPro" id="IPR005490">
    <property type="entry name" value="LD_TPept_cat_dom"/>
</dbReference>
<dbReference type="SUPFAM" id="SSF54106">
    <property type="entry name" value="LysM domain"/>
    <property type="match status" value="1"/>
</dbReference>
<gene>
    <name evidence="12" type="primary">ykuD</name>
    <name evidence="12" type="ORF">Fuma_04446</name>
</gene>
<dbReference type="EMBL" id="CP017641">
    <property type="protein sequence ID" value="APZ94807.1"/>
    <property type="molecule type" value="Genomic_DNA"/>
</dbReference>
<dbReference type="EC" id="2.-.-.-" evidence="12"/>
<keyword evidence="7 9" id="KW-0573">Peptidoglycan synthesis</keyword>
<feature type="domain" description="L,D-TPase catalytic" evidence="11">
    <location>
        <begin position="259"/>
        <end position="379"/>
    </location>
</feature>
<dbReference type="PANTHER" id="PTHR30582">
    <property type="entry name" value="L,D-TRANSPEPTIDASE"/>
    <property type="match status" value="1"/>
</dbReference>
<proteinExistence type="inferred from homology"/>
<dbReference type="Proteomes" id="UP000187735">
    <property type="component" value="Chromosome"/>
</dbReference>
<sequence>MDPFAHKKTKSPNKRKLALLGLAAASFSIWHFDLIPELGSVPTGSLDSVGTDNGLNEADFIAMLEATPATDTDSGLDLTINENEPHLPPLDQDPLIAALAEQTEPMDGVIPAFAESSGESQSAATGIQPASFELSEPPVANIAAMPTVLSPEVAEQLKEVDRWIETGETLEAHAALSRIYWKQPEVRAHIQQRIERTAAEIYASPSTHFAEPYMVEFGDTLQGIANKYNVPWQYLARLNRTNEKSLQAGQKLKVLTGPFGAVIDLDKFEMTVHAHGWFVRRYRIGIGADKGTPVGEFTVQDKLENPKWYNPDGGTVSADDPSNPLGEYWLGLGDHIGIHGTIDPDSIGKAASRGCIHLADGDIAEVFQLLGEGSPVVIRN</sequence>
<keyword evidence="3" id="KW-0328">Glycosyltransferase</keyword>
<organism evidence="12 13">
    <name type="scientific">Fuerstiella marisgermanici</name>
    <dbReference type="NCBI Taxonomy" id="1891926"/>
    <lineage>
        <taxon>Bacteria</taxon>
        <taxon>Pseudomonadati</taxon>
        <taxon>Planctomycetota</taxon>
        <taxon>Planctomycetia</taxon>
        <taxon>Planctomycetales</taxon>
        <taxon>Planctomycetaceae</taxon>
        <taxon>Fuerstiella</taxon>
    </lineage>
</organism>
<dbReference type="PANTHER" id="PTHR30582:SF24">
    <property type="entry name" value="L,D-TRANSPEPTIDASE ERFK_SRFK-RELATED"/>
    <property type="match status" value="1"/>
</dbReference>
<dbReference type="InterPro" id="IPR038063">
    <property type="entry name" value="Transpep_catalytic_dom"/>
</dbReference>
<dbReference type="KEGG" id="fmr:Fuma_04446"/>
<dbReference type="SMART" id="SM00257">
    <property type="entry name" value="LysM"/>
    <property type="match status" value="1"/>
</dbReference>
<dbReference type="GO" id="GO:0016757">
    <property type="term" value="F:glycosyltransferase activity"/>
    <property type="evidence" value="ECO:0007669"/>
    <property type="project" value="UniProtKB-KW"/>
</dbReference>
<dbReference type="AlphaFoldDB" id="A0A1P8WL85"/>
<dbReference type="InterPro" id="IPR036779">
    <property type="entry name" value="LysM_dom_sf"/>
</dbReference>
<keyword evidence="8 9" id="KW-0961">Cell wall biogenesis/degradation</keyword>
<dbReference type="Gene3D" id="3.10.350.10">
    <property type="entry name" value="LysM domain"/>
    <property type="match status" value="1"/>
</dbReference>
<dbReference type="GO" id="GO:0071555">
    <property type="term" value="P:cell wall organization"/>
    <property type="evidence" value="ECO:0007669"/>
    <property type="project" value="UniProtKB-UniRule"/>
</dbReference>
<dbReference type="Pfam" id="PF03734">
    <property type="entry name" value="YkuD"/>
    <property type="match status" value="1"/>
</dbReference>
<feature type="active site" description="Nucleophile" evidence="9">
    <location>
        <position position="355"/>
    </location>
</feature>
<evidence type="ECO:0000259" key="11">
    <source>
        <dbReference type="PROSITE" id="PS52029"/>
    </source>
</evidence>
<reference evidence="12 13" key="1">
    <citation type="journal article" date="2016" name="Front. Microbiol.">
        <title>Fuerstia marisgermanicae gen. nov., sp. nov., an Unusual Member of the Phylum Planctomycetes from the German Wadden Sea.</title>
        <authorList>
            <person name="Kohn T."/>
            <person name="Heuer A."/>
            <person name="Jogler M."/>
            <person name="Vollmers J."/>
            <person name="Boedeker C."/>
            <person name="Bunk B."/>
            <person name="Rast P."/>
            <person name="Borchert D."/>
            <person name="Glockner I."/>
            <person name="Freese H.M."/>
            <person name="Klenk H.P."/>
            <person name="Overmann J."/>
            <person name="Kaster A.K."/>
            <person name="Rohde M."/>
            <person name="Wiegand S."/>
            <person name="Jogler C."/>
        </authorList>
    </citation>
    <scope>NUCLEOTIDE SEQUENCE [LARGE SCALE GENOMIC DNA]</scope>
    <source>
        <strain evidence="12 13">NH11</strain>
    </source>
</reference>
<evidence type="ECO:0000256" key="7">
    <source>
        <dbReference type="ARBA" id="ARBA00022984"/>
    </source>
</evidence>
<accession>A0A1P8WL85</accession>
<dbReference type="InterPro" id="IPR018392">
    <property type="entry name" value="LysM"/>
</dbReference>
<keyword evidence="6 9" id="KW-0133">Cell shape</keyword>
<evidence type="ECO:0000256" key="8">
    <source>
        <dbReference type="ARBA" id="ARBA00023316"/>
    </source>
</evidence>
<evidence type="ECO:0000256" key="4">
    <source>
        <dbReference type="ARBA" id="ARBA00022679"/>
    </source>
</evidence>
<dbReference type="CDD" id="cd00118">
    <property type="entry name" value="LysM"/>
    <property type="match status" value="1"/>
</dbReference>
<evidence type="ECO:0000256" key="3">
    <source>
        <dbReference type="ARBA" id="ARBA00022676"/>
    </source>
</evidence>
<dbReference type="Pfam" id="PF01476">
    <property type="entry name" value="LysM"/>
    <property type="match status" value="1"/>
</dbReference>
<dbReference type="RefSeq" id="WP_077026062.1">
    <property type="nucleotide sequence ID" value="NZ_CP017641.1"/>
</dbReference>
<evidence type="ECO:0000313" key="13">
    <source>
        <dbReference type="Proteomes" id="UP000187735"/>
    </source>
</evidence>
<dbReference type="GO" id="GO:0071972">
    <property type="term" value="F:peptidoglycan L,D-transpeptidase activity"/>
    <property type="evidence" value="ECO:0007669"/>
    <property type="project" value="TreeGrafter"/>
</dbReference>
<protein>
    <submittedName>
        <fullName evidence="12">L,D-transpeptidase YkuD</fullName>
        <ecNumber evidence="12">2.-.-.-</ecNumber>
    </submittedName>
</protein>
<evidence type="ECO:0000313" key="12">
    <source>
        <dbReference type="EMBL" id="APZ94807.1"/>
    </source>
</evidence>
<evidence type="ECO:0000256" key="5">
    <source>
        <dbReference type="ARBA" id="ARBA00022801"/>
    </source>
</evidence>
<evidence type="ECO:0000256" key="2">
    <source>
        <dbReference type="ARBA" id="ARBA00005992"/>
    </source>
</evidence>
<keyword evidence="5" id="KW-0378">Hydrolase</keyword>
<dbReference type="GO" id="GO:0005576">
    <property type="term" value="C:extracellular region"/>
    <property type="evidence" value="ECO:0007669"/>
    <property type="project" value="TreeGrafter"/>
</dbReference>
<dbReference type="GO" id="GO:0008360">
    <property type="term" value="P:regulation of cell shape"/>
    <property type="evidence" value="ECO:0007669"/>
    <property type="project" value="UniProtKB-UniRule"/>
</dbReference>
<dbReference type="Gene3D" id="2.40.440.10">
    <property type="entry name" value="L,D-transpeptidase catalytic domain-like"/>
    <property type="match status" value="1"/>
</dbReference>
<evidence type="ECO:0000256" key="6">
    <source>
        <dbReference type="ARBA" id="ARBA00022960"/>
    </source>
</evidence>
<evidence type="ECO:0000259" key="10">
    <source>
        <dbReference type="PROSITE" id="PS51782"/>
    </source>
</evidence>
<comment type="similarity">
    <text evidence="2">Belongs to the YkuD family.</text>
</comment>
<dbReference type="CDD" id="cd16913">
    <property type="entry name" value="YkuD_like"/>
    <property type="match status" value="1"/>
</dbReference>
<feature type="domain" description="LysM" evidence="10">
    <location>
        <begin position="211"/>
        <end position="254"/>
    </location>
</feature>
<dbReference type="STRING" id="1891926.Fuma_04446"/>
<dbReference type="PROSITE" id="PS51782">
    <property type="entry name" value="LYSM"/>
    <property type="match status" value="1"/>
</dbReference>
<dbReference type="OrthoDB" id="9787225at2"/>
<keyword evidence="4 12" id="KW-0808">Transferase</keyword>
<dbReference type="SUPFAM" id="SSF141523">
    <property type="entry name" value="L,D-transpeptidase catalytic domain-like"/>
    <property type="match status" value="1"/>
</dbReference>
<dbReference type="PROSITE" id="PS52029">
    <property type="entry name" value="LD_TPASE"/>
    <property type="match status" value="1"/>
</dbReference>